<protein>
    <submittedName>
        <fullName evidence="1">Uncharacterized protein</fullName>
    </submittedName>
</protein>
<organism evidence="1 2">
    <name type="scientific">Methylobacterium terricola</name>
    <dbReference type="NCBI Taxonomy" id="2583531"/>
    <lineage>
        <taxon>Bacteria</taxon>
        <taxon>Pseudomonadati</taxon>
        <taxon>Pseudomonadota</taxon>
        <taxon>Alphaproteobacteria</taxon>
        <taxon>Hyphomicrobiales</taxon>
        <taxon>Methylobacteriaceae</taxon>
        <taxon>Methylobacterium</taxon>
    </lineage>
</organism>
<evidence type="ECO:0000313" key="2">
    <source>
        <dbReference type="Proteomes" id="UP000305267"/>
    </source>
</evidence>
<dbReference type="RefSeq" id="WP_139034243.1">
    <property type="nucleotide sequence ID" value="NZ_VDDA01000001.1"/>
</dbReference>
<sequence length="525" mass="54811">MQHVQFKAQNVGGTAIKISQNTGTAGMVMRDVTVLAGSFASKEYWHDGIYCEGCSLSNFDNVSLGGIISGENSATGTGLYLGGARAVGFNWRGGYINGWRTCVVSTTGGEKDGRGDIEGISFDGLNADSCQTIFRTEYANGGIYPTPQYFVKNSQIGKIGRQLFDMNVSAEVFIENNLTYPASSFLIGGGNTTAGSNALSSRTGDTPSVGMYVGSPFGILPAGNRITAVSGTTLTLSKPANATAQAVSISYQPVVKPNAMVTAGSNVVRLSTITPLMQVDSPISGLGIPPGTTITDLDGYAMTATLSNPTTATKANVELTIQAPPAIPFIRVAQSQRFIIRGNSFQFGGNANVSSIVSVIGSSHGRIEGNFISDYGNVINAFIVDEGHNNYIFDSKNLFGQWNNTGGSQLIVNPKSCATCRWESYYTSIGASLLSDGKIQMSGSAVGSVRSGSANGELDITLPSNPFLPSQTPTMIVSNGDMAVNPHPCGSQSGTWDAKAGSFRVACPGAAVGSSVRVDYILIGR</sequence>
<keyword evidence="2" id="KW-1185">Reference proteome</keyword>
<dbReference type="Proteomes" id="UP000305267">
    <property type="component" value="Unassembled WGS sequence"/>
</dbReference>
<gene>
    <name evidence="1" type="ORF">FF100_04075</name>
</gene>
<dbReference type="AlphaFoldDB" id="A0A5C4LNM5"/>
<evidence type="ECO:0000313" key="1">
    <source>
        <dbReference type="EMBL" id="TNC16431.1"/>
    </source>
</evidence>
<reference evidence="1 2" key="1">
    <citation type="submission" date="2019-06" db="EMBL/GenBank/DDBJ databases">
        <title>Genome of Methylobacterium sp. 17Sr1-39.</title>
        <authorList>
            <person name="Seo T."/>
        </authorList>
    </citation>
    <scope>NUCLEOTIDE SEQUENCE [LARGE SCALE GENOMIC DNA]</scope>
    <source>
        <strain evidence="1 2">17Sr1-39</strain>
    </source>
</reference>
<dbReference type="EMBL" id="VDDA01000001">
    <property type="protein sequence ID" value="TNC16431.1"/>
    <property type="molecule type" value="Genomic_DNA"/>
</dbReference>
<name>A0A5C4LNM5_9HYPH</name>
<proteinExistence type="predicted"/>
<accession>A0A5C4LNM5</accession>
<comment type="caution">
    <text evidence="1">The sequence shown here is derived from an EMBL/GenBank/DDBJ whole genome shotgun (WGS) entry which is preliminary data.</text>
</comment>